<proteinExistence type="predicted"/>
<dbReference type="EMBL" id="QGKX02001347">
    <property type="protein sequence ID" value="KAF3526674.1"/>
    <property type="molecule type" value="Genomic_DNA"/>
</dbReference>
<name>A0A8S9PYX1_BRACR</name>
<protein>
    <submittedName>
        <fullName evidence="1">Uncharacterized protein</fullName>
    </submittedName>
</protein>
<comment type="caution">
    <text evidence="1">The sequence shown here is derived from an EMBL/GenBank/DDBJ whole genome shotgun (WGS) entry which is preliminary data.</text>
</comment>
<evidence type="ECO:0000313" key="1">
    <source>
        <dbReference type="EMBL" id="KAF3526674.1"/>
    </source>
</evidence>
<organism evidence="1 2">
    <name type="scientific">Brassica cretica</name>
    <name type="common">Mustard</name>
    <dbReference type="NCBI Taxonomy" id="69181"/>
    <lineage>
        <taxon>Eukaryota</taxon>
        <taxon>Viridiplantae</taxon>
        <taxon>Streptophyta</taxon>
        <taxon>Embryophyta</taxon>
        <taxon>Tracheophyta</taxon>
        <taxon>Spermatophyta</taxon>
        <taxon>Magnoliopsida</taxon>
        <taxon>eudicotyledons</taxon>
        <taxon>Gunneridae</taxon>
        <taxon>Pentapetalae</taxon>
        <taxon>rosids</taxon>
        <taxon>malvids</taxon>
        <taxon>Brassicales</taxon>
        <taxon>Brassicaceae</taxon>
        <taxon>Brassiceae</taxon>
        <taxon>Brassica</taxon>
    </lineage>
</organism>
<dbReference type="Proteomes" id="UP000712600">
    <property type="component" value="Unassembled WGS sequence"/>
</dbReference>
<sequence>MAKAFQLLTVLKTDSTVEVPLLRFWKARGGSLDVDMLPLNTKIIPRKSLITLLKRPRAKKLHTSFFFFQSQEWCLFWAS</sequence>
<accession>A0A8S9PYX1</accession>
<reference evidence="1" key="1">
    <citation type="submission" date="2019-12" db="EMBL/GenBank/DDBJ databases">
        <title>Genome sequencing and annotation of Brassica cretica.</title>
        <authorList>
            <person name="Studholme D.J."/>
            <person name="Sarris P."/>
        </authorList>
    </citation>
    <scope>NUCLEOTIDE SEQUENCE</scope>
    <source>
        <strain evidence="1">PFS-109/04</strain>
        <tissue evidence="1">Leaf</tissue>
    </source>
</reference>
<gene>
    <name evidence="1" type="ORF">F2Q69_00050523</name>
</gene>
<dbReference type="AlphaFoldDB" id="A0A8S9PYX1"/>
<evidence type="ECO:0000313" key="2">
    <source>
        <dbReference type="Proteomes" id="UP000712600"/>
    </source>
</evidence>